<dbReference type="InParanoid" id="A0A167PMN5"/>
<dbReference type="Proteomes" id="UP000077315">
    <property type="component" value="Unassembled WGS sequence"/>
</dbReference>
<dbReference type="RefSeq" id="XP_018296264.1">
    <property type="nucleotide sequence ID" value="XM_018439037.1"/>
</dbReference>
<dbReference type="InterPro" id="IPR009449">
    <property type="entry name" value="Sec2_N"/>
</dbReference>
<feature type="compositionally biased region" description="Polar residues" evidence="3">
    <location>
        <begin position="399"/>
        <end position="409"/>
    </location>
</feature>
<feature type="region of interest" description="Disordered" evidence="3">
    <location>
        <begin position="502"/>
        <end position="532"/>
    </location>
</feature>
<organism evidence="5 6">
    <name type="scientific">Phycomyces blakesleeanus (strain ATCC 8743b / DSM 1359 / FGSC 10004 / NBRC 33097 / NRRL 1555)</name>
    <dbReference type="NCBI Taxonomy" id="763407"/>
    <lineage>
        <taxon>Eukaryota</taxon>
        <taxon>Fungi</taxon>
        <taxon>Fungi incertae sedis</taxon>
        <taxon>Mucoromycota</taxon>
        <taxon>Mucoromycotina</taxon>
        <taxon>Mucoromycetes</taxon>
        <taxon>Mucorales</taxon>
        <taxon>Phycomycetaceae</taxon>
        <taxon>Phycomyces</taxon>
    </lineage>
</organism>
<evidence type="ECO:0000256" key="2">
    <source>
        <dbReference type="SAM" id="Coils"/>
    </source>
</evidence>
<name>A0A167PMN5_PHYB8</name>
<dbReference type="GeneID" id="28999943"/>
<dbReference type="AlphaFoldDB" id="A0A167PMN5"/>
<feature type="compositionally biased region" description="Low complexity" evidence="3">
    <location>
        <begin position="504"/>
        <end position="527"/>
    </location>
</feature>
<dbReference type="SUPFAM" id="SSF144284">
    <property type="entry name" value="Sec2 N-terminal region"/>
    <property type="match status" value="1"/>
</dbReference>
<proteinExistence type="predicted"/>
<dbReference type="Pfam" id="PF25555">
    <property type="entry name" value="RAB3A-like_C"/>
    <property type="match status" value="1"/>
</dbReference>
<feature type="compositionally biased region" description="Polar residues" evidence="3">
    <location>
        <begin position="214"/>
        <end position="224"/>
    </location>
</feature>
<dbReference type="GO" id="GO:0051286">
    <property type="term" value="C:cell tip"/>
    <property type="evidence" value="ECO:0007669"/>
    <property type="project" value="TreeGrafter"/>
</dbReference>
<dbReference type="InterPro" id="IPR040351">
    <property type="entry name" value="RAB3IL/RAB3IP/Sec2"/>
</dbReference>
<dbReference type="CDD" id="cd21044">
    <property type="entry name" value="Rab11BD_RAB3IP_like"/>
    <property type="match status" value="1"/>
</dbReference>
<reference evidence="6" key="1">
    <citation type="submission" date="2015-06" db="EMBL/GenBank/DDBJ databases">
        <title>Expansion of signal transduction pathways in fungi by whole-genome duplication.</title>
        <authorList>
            <consortium name="DOE Joint Genome Institute"/>
            <person name="Corrochano L.M."/>
            <person name="Kuo A."/>
            <person name="Marcet-Houben M."/>
            <person name="Polaino S."/>
            <person name="Salamov A."/>
            <person name="Villalobos J.M."/>
            <person name="Alvarez M.I."/>
            <person name="Avalos J."/>
            <person name="Benito E.P."/>
            <person name="Benoit I."/>
            <person name="Burger G."/>
            <person name="Camino L.P."/>
            <person name="Canovas D."/>
            <person name="Cerda-Olmedo E."/>
            <person name="Cheng J.-F."/>
            <person name="Dominguez A."/>
            <person name="Elias M."/>
            <person name="Eslava A.P."/>
            <person name="Glaser F."/>
            <person name="Grimwood J."/>
            <person name="Gutierrez G."/>
            <person name="Heitman J."/>
            <person name="Henrissat B."/>
            <person name="Iturriaga E.A."/>
            <person name="Lang B.F."/>
            <person name="Lavin J.L."/>
            <person name="Lee S."/>
            <person name="Li W."/>
            <person name="Lindquist E."/>
            <person name="Lopez-Garcia S."/>
            <person name="Luque E.M."/>
            <person name="Marcos A.T."/>
            <person name="Martin J."/>
            <person name="McCluskey K."/>
            <person name="Medina H.R."/>
            <person name="Miralles-Duran A."/>
            <person name="Miyazaki A."/>
            <person name="Munoz-Torres E."/>
            <person name="Oguiza J.A."/>
            <person name="Ohm R."/>
            <person name="Olmedo M."/>
            <person name="Orejas M."/>
            <person name="Ortiz-Castellanos L."/>
            <person name="Pisabarro A.G."/>
            <person name="Rodriguez-Romero J."/>
            <person name="Ruiz-Herrera J."/>
            <person name="Ruiz-Vazquez R."/>
            <person name="Sanz C."/>
            <person name="Schackwitz W."/>
            <person name="Schmutz J."/>
            <person name="Shahriari M."/>
            <person name="Shelest E."/>
            <person name="Silva-Franco F."/>
            <person name="Soanes D."/>
            <person name="Syed K."/>
            <person name="Tagua V.G."/>
            <person name="Talbot N.J."/>
            <person name="Thon M."/>
            <person name="De vries R.P."/>
            <person name="Wiebenga A."/>
            <person name="Yadav J.S."/>
            <person name="Braun E.L."/>
            <person name="Baker S."/>
            <person name="Garre V."/>
            <person name="Horwitz B."/>
            <person name="Torres-Martinez S."/>
            <person name="Idnurm A."/>
            <person name="Herrera-Estrella A."/>
            <person name="Gabaldon T."/>
            <person name="Grigoriev I.V."/>
        </authorList>
    </citation>
    <scope>NUCLEOTIDE SEQUENCE [LARGE SCALE GENOMIC DNA]</scope>
    <source>
        <strain evidence="6">NRRL 1555(-)</strain>
    </source>
</reference>
<evidence type="ECO:0000313" key="5">
    <source>
        <dbReference type="EMBL" id="OAD78224.1"/>
    </source>
</evidence>
<evidence type="ECO:0000256" key="3">
    <source>
        <dbReference type="SAM" id="MobiDB-lite"/>
    </source>
</evidence>
<evidence type="ECO:0000259" key="4">
    <source>
        <dbReference type="Pfam" id="PF06428"/>
    </source>
</evidence>
<evidence type="ECO:0000313" key="6">
    <source>
        <dbReference type="Proteomes" id="UP000077315"/>
    </source>
</evidence>
<dbReference type="PANTHER" id="PTHR14430:SF0">
    <property type="entry name" value="SEC2P DOMAIN-CONTAINING PROTEIN"/>
    <property type="match status" value="1"/>
</dbReference>
<dbReference type="Gene3D" id="6.10.140.910">
    <property type="match status" value="1"/>
</dbReference>
<dbReference type="GO" id="GO:0006887">
    <property type="term" value="P:exocytosis"/>
    <property type="evidence" value="ECO:0007669"/>
    <property type="project" value="TreeGrafter"/>
</dbReference>
<dbReference type="STRING" id="763407.A0A167PMN5"/>
<evidence type="ECO:0000256" key="1">
    <source>
        <dbReference type="ARBA" id="ARBA00023054"/>
    </source>
</evidence>
<accession>A0A167PMN5</accession>
<keyword evidence="6" id="KW-1185">Reference proteome</keyword>
<dbReference type="GO" id="GO:0070319">
    <property type="term" value="C:Golgi to plasma membrane transport vesicle"/>
    <property type="evidence" value="ECO:0007669"/>
    <property type="project" value="TreeGrafter"/>
</dbReference>
<dbReference type="GO" id="GO:0005085">
    <property type="term" value="F:guanyl-nucleotide exchange factor activity"/>
    <property type="evidence" value="ECO:0007669"/>
    <property type="project" value="InterPro"/>
</dbReference>
<gene>
    <name evidence="5" type="ORF">PHYBLDRAFT_185136</name>
</gene>
<feature type="coiled-coil region" evidence="2">
    <location>
        <begin position="277"/>
        <end position="308"/>
    </location>
</feature>
<feature type="coiled-coil region" evidence="2">
    <location>
        <begin position="37"/>
        <end position="64"/>
    </location>
</feature>
<dbReference type="EMBL" id="KV440973">
    <property type="protein sequence ID" value="OAD78224.1"/>
    <property type="molecule type" value="Genomic_DNA"/>
</dbReference>
<keyword evidence="1 2" id="KW-0175">Coiled coil</keyword>
<feature type="domain" description="GDP/GTP exchange factor Sec2 N-terminal" evidence="4">
    <location>
        <begin position="259"/>
        <end position="361"/>
    </location>
</feature>
<sequence length="682" mass="76772">MTIPVAVEDSISLQDEHLEELQFSTEEFTEEDVLPFLLQAQDIISKLESRVVELETDLSTIHRKYEYDRNDWLVGLSQKDQYIHHLSSKLQKLEFNTKEAIVNLSDMVDEDKLLPNLDHEQMNATIVLCLNYLRQTQQGITPTVDAVFDTEDLEEGELERRQAATSEWQQNKDLDNWKMPLKPVNLMDGLEASSHNSIDGSELTGPTDLDSFHPTISDTTSASSLPEDDIPPSLLFQHHPTLPSIDHTFCLNCKQLLTQLDQQIEQKAYLKRDLGSLASALTEEEQLRSDIEQTKQALEEDVQEIATALFDNLNRILMDEVMNRDGLVRINRELNGLLLPTLQAWDSRETQLKEIKELLVDLDSVVHQSANTTSSLTASADRFQSLDPDVPRSGHRRQPSSLRFSTNGPPNLEDAIHGISNKTIRIDGLIFDEFQLHLKALSATTHPTIPLTAYMKRVMAEDIDPCLFQNAASAWWKSPWFRRKLIDAITRNKCEIQSFLPNQSTFSSSSTSSSTSPAASHISNSSTPTTTTAVLMPPKTKCACCGVLRVCEFRMRLQPTTTSLLAQKQPPWLPIDRFCRDRLVAVCDFYSFMSYLRQALMQHSATLSMFKQSLHFRRRMAVAKIGSIGLFDETNITAAKRRSTKRESIVLDHSGSGSDTASVVSMSDIQGLDGAGQIVIVH</sequence>
<dbReference type="PANTHER" id="PTHR14430">
    <property type="entry name" value="RABIN3-RELATED"/>
    <property type="match status" value="1"/>
</dbReference>
<dbReference type="VEuPathDB" id="FungiDB:PHYBLDRAFT_185136"/>
<protein>
    <recommendedName>
        <fullName evidence="4">GDP/GTP exchange factor Sec2 N-terminal domain-containing protein</fullName>
    </recommendedName>
</protein>
<dbReference type="OrthoDB" id="5560525at2759"/>
<feature type="region of interest" description="Disordered" evidence="3">
    <location>
        <begin position="377"/>
        <end position="409"/>
    </location>
</feature>
<dbReference type="Pfam" id="PF06428">
    <property type="entry name" value="Sec2p"/>
    <property type="match status" value="1"/>
</dbReference>
<feature type="region of interest" description="Disordered" evidence="3">
    <location>
        <begin position="195"/>
        <end position="234"/>
    </location>
</feature>